<feature type="region of interest" description="Disordered" evidence="2">
    <location>
        <begin position="1"/>
        <end position="42"/>
    </location>
</feature>
<dbReference type="GO" id="GO:0005543">
    <property type="term" value="F:phospholipid binding"/>
    <property type="evidence" value="ECO:0007669"/>
    <property type="project" value="InterPro"/>
</dbReference>
<dbReference type="GO" id="GO:0000226">
    <property type="term" value="P:microtubule cytoskeleton organization"/>
    <property type="evidence" value="ECO:0007669"/>
    <property type="project" value="TreeGrafter"/>
</dbReference>
<organism evidence="4 5">
    <name type="scientific">Tuber magnatum</name>
    <name type="common">white Piedmont truffle</name>
    <dbReference type="NCBI Taxonomy" id="42249"/>
    <lineage>
        <taxon>Eukaryota</taxon>
        <taxon>Fungi</taxon>
        <taxon>Dikarya</taxon>
        <taxon>Ascomycota</taxon>
        <taxon>Pezizomycotina</taxon>
        <taxon>Pezizomycetes</taxon>
        <taxon>Pezizales</taxon>
        <taxon>Tuberaceae</taxon>
        <taxon>Tuber</taxon>
    </lineage>
</organism>
<feature type="compositionally biased region" description="Acidic residues" evidence="2">
    <location>
        <begin position="706"/>
        <end position="718"/>
    </location>
</feature>
<evidence type="ECO:0000256" key="2">
    <source>
        <dbReference type="SAM" id="MobiDB-lite"/>
    </source>
</evidence>
<feature type="compositionally biased region" description="Low complexity" evidence="2">
    <location>
        <begin position="1"/>
        <end position="24"/>
    </location>
</feature>
<dbReference type="GO" id="GO:0032065">
    <property type="term" value="P:maintenance of protein location in cell cortex"/>
    <property type="evidence" value="ECO:0007669"/>
    <property type="project" value="InterPro"/>
</dbReference>
<feature type="coiled-coil region" evidence="1">
    <location>
        <begin position="201"/>
        <end position="235"/>
    </location>
</feature>
<dbReference type="InterPro" id="IPR001849">
    <property type="entry name" value="PH_domain"/>
</dbReference>
<dbReference type="InterPro" id="IPR053005">
    <property type="entry name" value="Nuclear_Pos-Cytoskel_Interact"/>
</dbReference>
<feature type="compositionally biased region" description="Low complexity" evidence="2">
    <location>
        <begin position="1336"/>
        <end position="1364"/>
    </location>
</feature>
<feature type="compositionally biased region" description="Polar residues" evidence="2">
    <location>
        <begin position="127"/>
        <end position="155"/>
    </location>
</feature>
<feature type="compositionally biased region" description="Polar residues" evidence="2">
    <location>
        <begin position="1547"/>
        <end position="1556"/>
    </location>
</feature>
<sequence>MEDPFTDSSTTTPKPSGSSRFSSMDPPPPHLSLPTSSPSQVRRTLEAHLQEVNKRIETAAVLGRTLLGQQQQIEARIKEVQEGGEQIGPELKKKLVELEKEYNEVGRESARAVLTNKIMAGNGGNSGNTSPYGAGNLTGSPSSTLQTQGSSSPSKLSVPPRRQRNQPSRQHDLEFAAELGQGLLVEVRRLQVLLSEREESLKNVSTEKLRLEQHAENLESRLKSLDESEQKFKEENWNLELAVQDLNSQAAAQRDTETKLHAQISHMGHEKNMVIRELDDWKHQNEKLYEDLEAEHKHHEVELATMRRNLATNESERQALQNKVDELKQQLEESQKNSLRLRQLEQRSDGEDALDKTLDLQPTEATPENSPPPSPTKQTPRHAMLEAETVRSSLNHAHRMIATLKSNVHREKNEKAELKRMLQEARDELETARNSLGNGPPVSVGKRRKNDGFFRKPILRPNVNPGLLGGPRKSRDEVTMVEPPVEEEWEEAEDPIPEPPRTPRGQQKKPAFDQGSDDRDATDAFETADERGANATETEAFQTGNESPMADYPTSADELTETETSPTLKSKASRGSAFGVRPWGLIGSRYRDSVASTGSTEDDDDHGYRYGSFGPVNDDGMEGSSEMVVGGNHPTNPRLKLRINRARGRGGSRIASGSSLFSDRPMSVDSSPGGGSPAGVRRELSTPGERKSLFAELGDTPMLGADGDEDEEDMEEPDTPTKRLLPYVQMVDCAVMTEEPYPDQQQQQRSLGVFEHERPWAAVTIKGTSPTVSVGVQSDPEPDVMRPKMTDAAVQSLEESKLAASGVVVQSDEVVARAAAETGTQFGEELGRKNTITPLPLSAVAPGAHGSVVKDLETHYGPELEVAGRGDKRLLPTPVPAPLLPVVPGKGSSVSPPLVRSVRSVETQFEPELAAIDTRNVPQTIGSGTQTVPEEDLSPVIRAGTSQSELEEAIERAMMTSAREGEIVPIPPLEFSKINTQAISPIDPPTPVKSPRAVLPVPVPAGGVDAPGLSDEETPKKVSETVEDLQPRPSTPSPSTTTTPERAGFFGSVFGGWRRSGSTASKPETLIPVESDRPQAARDLAKTDLAKTQAVPEASKVTQETQEAREVRGAQETAEVLKPEGSLEPQEPQVPPPPVPQVMTVPTPQVPQETQELMAPLLPKVVMSDKIVQTDITSEFIDELSQNAKRLDKGKQPAYVVGAGETGVSLEKTSMRGASLRSGASQESISRTVVRIVGAPTIGSEPPRPNPNAALRRPGSSSSMRDNRNVHPPLPQDHKEVIAAAQQKVFAPHEPGLMGPPPAPSSSAGHKGSVTFRPRTPGQDGPSRPPETPSSRGGTTPRPRFSTTRSEVSSPTSRRSSLSSFASEIDERFNMQTQNANGSPSGPENATDPRMIQAITQTMIGEYLWKYTRATGRGTLSTSRHRRFFWVHPYTRTLYWSDRDPTAAGRAELRAKSVAIEAVRVVTDDNPMPPGLHRKSLVIVTPGRSLKFTAATGQRHETWFNALSYLLLRTGGGVDDENGVTAEDVNDFNPGYQGAGRGAVSVSSFNSRTTHGSSPPPRNLSSLSNRRPGEGSMRQGSMSRLSNIFRTTSGLATFSTRSSRHNASIYDASEVNDSAEELRLQIEREEREADRLENVRACCDAGKHDVSTLTRKGRRSTQSARERGEQNHNHSHQPHAHTVNGHERNHSHS</sequence>
<evidence type="ECO:0000259" key="3">
    <source>
        <dbReference type="PROSITE" id="PS50003"/>
    </source>
</evidence>
<dbReference type="PROSITE" id="PS50003">
    <property type="entry name" value="PH_DOMAIN"/>
    <property type="match status" value="1"/>
</dbReference>
<dbReference type="GO" id="GO:0015631">
    <property type="term" value="F:tubulin binding"/>
    <property type="evidence" value="ECO:0007669"/>
    <property type="project" value="TreeGrafter"/>
</dbReference>
<dbReference type="STRING" id="42249.A0A317T0W4"/>
<feature type="region of interest" description="Disordered" evidence="2">
    <location>
        <begin position="361"/>
        <end position="381"/>
    </location>
</feature>
<dbReference type="Proteomes" id="UP000246991">
    <property type="component" value="Unassembled WGS sequence"/>
</dbReference>
<dbReference type="GO" id="GO:0005739">
    <property type="term" value="C:mitochondrion"/>
    <property type="evidence" value="ECO:0007669"/>
    <property type="project" value="TreeGrafter"/>
</dbReference>
<dbReference type="SUPFAM" id="SSF50729">
    <property type="entry name" value="PH domain-like"/>
    <property type="match status" value="1"/>
</dbReference>
<comment type="caution">
    <text evidence="4">The sequence shown here is derived from an EMBL/GenBank/DDBJ whole genome shotgun (WGS) entry which is preliminary data.</text>
</comment>
<reference evidence="4 5" key="1">
    <citation type="submission" date="2018-03" db="EMBL/GenBank/DDBJ databases">
        <title>Genomes of Pezizomycetes fungi and the evolution of truffles.</title>
        <authorList>
            <person name="Murat C."/>
            <person name="Payen T."/>
            <person name="Noel B."/>
            <person name="Kuo A."/>
            <person name="Martin F.M."/>
        </authorList>
    </citation>
    <scope>NUCLEOTIDE SEQUENCE [LARGE SCALE GENOMIC DNA]</scope>
    <source>
        <strain evidence="4">091103-1</strain>
    </source>
</reference>
<evidence type="ECO:0000256" key="1">
    <source>
        <dbReference type="SAM" id="Coils"/>
    </source>
</evidence>
<feature type="region of interest" description="Disordered" evidence="2">
    <location>
        <begin position="118"/>
        <end position="169"/>
    </location>
</feature>
<dbReference type="InterPro" id="IPR024774">
    <property type="entry name" value="PH_dom-Mcp5-type"/>
</dbReference>
<feature type="compositionally biased region" description="Basic residues" evidence="2">
    <location>
        <begin position="639"/>
        <end position="650"/>
    </location>
</feature>
<dbReference type="GO" id="GO:0005938">
    <property type="term" value="C:cell cortex"/>
    <property type="evidence" value="ECO:0007669"/>
    <property type="project" value="InterPro"/>
</dbReference>
<feature type="compositionally biased region" description="Basic and acidic residues" evidence="2">
    <location>
        <begin position="1684"/>
        <end position="1693"/>
    </location>
</feature>
<dbReference type="SMART" id="SM00233">
    <property type="entry name" value="PH"/>
    <property type="match status" value="1"/>
</dbReference>
<feature type="region of interest" description="Disordered" evidence="2">
    <location>
        <begin position="1088"/>
        <end position="1136"/>
    </location>
</feature>
<feature type="coiled-coil region" evidence="1">
    <location>
        <begin position="282"/>
        <end position="347"/>
    </location>
</feature>
<evidence type="ECO:0000313" key="5">
    <source>
        <dbReference type="Proteomes" id="UP000246991"/>
    </source>
</evidence>
<feature type="compositionally biased region" description="Basic and acidic residues" evidence="2">
    <location>
        <begin position="516"/>
        <end position="532"/>
    </location>
</feature>
<feature type="compositionally biased region" description="Polar residues" evidence="2">
    <location>
        <begin position="535"/>
        <end position="546"/>
    </location>
</feature>
<keyword evidence="5" id="KW-1185">Reference proteome</keyword>
<feature type="coiled-coil region" evidence="1">
    <location>
        <begin position="401"/>
        <end position="435"/>
    </location>
</feature>
<keyword evidence="1" id="KW-0175">Coiled coil</keyword>
<gene>
    <name evidence="4" type="ORF">C7212DRAFT_275472</name>
</gene>
<feature type="compositionally biased region" description="Basic and acidic residues" evidence="2">
    <location>
        <begin position="680"/>
        <end position="693"/>
    </location>
</feature>
<feature type="compositionally biased region" description="Acidic residues" evidence="2">
    <location>
        <begin position="484"/>
        <end position="496"/>
    </location>
</feature>
<feature type="region of interest" description="Disordered" evidence="2">
    <location>
        <begin position="1650"/>
        <end position="1693"/>
    </location>
</feature>
<dbReference type="PANTHER" id="PTHR28190">
    <property type="entry name" value="NUCLEAR MIGRATION PROTEIN NUM1"/>
    <property type="match status" value="1"/>
</dbReference>
<dbReference type="OrthoDB" id="2149224at2759"/>
<proteinExistence type="predicted"/>
<name>A0A317T0W4_9PEZI</name>
<feature type="region of interest" description="Disordered" evidence="2">
    <location>
        <begin position="1292"/>
        <end position="1364"/>
    </location>
</feature>
<accession>A0A317T0W4</accession>
<feature type="region of interest" description="Disordered" evidence="2">
    <location>
        <begin position="1003"/>
        <end position="1047"/>
    </location>
</feature>
<feature type="compositionally biased region" description="Low complexity" evidence="2">
    <location>
        <begin position="1003"/>
        <end position="1013"/>
    </location>
</feature>
<feature type="region of interest" description="Disordered" evidence="2">
    <location>
        <begin position="455"/>
        <end position="722"/>
    </location>
</feature>
<feature type="domain" description="PH" evidence="3">
    <location>
        <begin position="1401"/>
        <end position="1512"/>
    </location>
</feature>
<evidence type="ECO:0000313" key="4">
    <source>
        <dbReference type="EMBL" id="PWW79071.1"/>
    </source>
</evidence>
<dbReference type="PANTHER" id="PTHR28190:SF1">
    <property type="entry name" value="NUCLEAR MIGRATION PROTEIN NUM1"/>
    <property type="match status" value="1"/>
</dbReference>
<feature type="region of interest" description="Disordered" evidence="2">
    <location>
        <begin position="1547"/>
        <end position="1586"/>
    </location>
</feature>
<protein>
    <recommendedName>
        <fullName evidence="3">PH domain-containing protein</fullName>
    </recommendedName>
</protein>
<feature type="region of interest" description="Disordered" evidence="2">
    <location>
        <begin position="1238"/>
        <end position="1275"/>
    </location>
</feature>
<dbReference type="CDD" id="cd13365">
    <property type="entry name" value="PH_PLC_plant-like"/>
    <property type="match status" value="1"/>
</dbReference>
<feature type="coiled-coil region" evidence="1">
    <location>
        <begin position="1612"/>
        <end position="1639"/>
    </location>
</feature>
<dbReference type="Pfam" id="PF12814">
    <property type="entry name" value="Mcp5_PH"/>
    <property type="match status" value="1"/>
</dbReference>
<dbReference type="EMBL" id="PYWC01000011">
    <property type="protein sequence ID" value="PWW79071.1"/>
    <property type="molecule type" value="Genomic_DNA"/>
</dbReference>